<accession>A0A840USY8</accession>
<sequence>MEDNQQNEKDIIEMVDEDDQVHYFYEEMQFEVDGKRYALLSAVGEDEELTEDDNTIVRVIVNDEGEEEYYSPDDDEFDKAVEAYEKLMDE</sequence>
<keyword evidence="2" id="KW-1185">Reference proteome</keyword>
<gene>
    <name evidence="1" type="ORF">HNR32_001217</name>
</gene>
<dbReference type="Pfam" id="PF06949">
    <property type="entry name" value="DUF1292"/>
    <property type="match status" value="1"/>
</dbReference>
<evidence type="ECO:0000313" key="1">
    <source>
        <dbReference type="EMBL" id="MBB5336073.1"/>
    </source>
</evidence>
<dbReference type="InterPro" id="IPR009711">
    <property type="entry name" value="UPF0473"/>
</dbReference>
<reference evidence="1 2" key="1">
    <citation type="submission" date="2020-08" db="EMBL/GenBank/DDBJ databases">
        <title>Genomic Encyclopedia of Type Strains, Phase IV (KMG-IV): sequencing the most valuable type-strain genomes for metagenomic binning, comparative biology and taxonomic classification.</title>
        <authorList>
            <person name="Goeker M."/>
        </authorList>
    </citation>
    <scope>NUCLEOTIDE SEQUENCE [LARGE SCALE GENOMIC DNA]</scope>
    <source>
        <strain evidence="1 2">DSM 24661</strain>
    </source>
</reference>
<dbReference type="Proteomes" id="UP000559117">
    <property type="component" value="Unassembled WGS sequence"/>
</dbReference>
<protein>
    <submittedName>
        <fullName evidence="1">Uncharacterized protein YrzB (UPF0473 family)</fullName>
    </submittedName>
</protein>
<comment type="caution">
    <text evidence="1">The sequence shown here is derived from an EMBL/GenBank/DDBJ whole genome shotgun (WGS) entry which is preliminary data.</text>
</comment>
<proteinExistence type="predicted"/>
<dbReference type="RefSeq" id="WP_183860681.1">
    <property type="nucleotide sequence ID" value="NZ_JACHFH010000012.1"/>
</dbReference>
<dbReference type="AlphaFoldDB" id="A0A840USY8"/>
<dbReference type="EMBL" id="JACHFH010000012">
    <property type="protein sequence ID" value="MBB5336073.1"/>
    <property type="molecule type" value="Genomic_DNA"/>
</dbReference>
<name>A0A840USY8_9FIRM</name>
<organism evidence="1 2">
    <name type="scientific">Pectinatus brassicae</name>
    <dbReference type="NCBI Taxonomy" id="862415"/>
    <lineage>
        <taxon>Bacteria</taxon>
        <taxon>Bacillati</taxon>
        <taxon>Bacillota</taxon>
        <taxon>Negativicutes</taxon>
        <taxon>Selenomonadales</taxon>
        <taxon>Selenomonadaceae</taxon>
        <taxon>Pectinatus</taxon>
    </lineage>
</organism>
<evidence type="ECO:0000313" key="2">
    <source>
        <dbReference type="Proteomes" id="UP000559117"/>
    </source>
</evidence>